<dbReference type="GO" id="GO:0001558">
    <property type="term" value="P:regulation of cell growth"/>
    <property type="evidence" value="ECO:0007669"/>
    <property type="project" value="InterPro"/>
</dbReference>
<dbReference type="InterPro" id="IPR002350">
    <property type="entry name" value="Kazal_dom"/>
</dbReference>
<dbReference type="SMART" id="SM00408">
    <property type="entry name" value="IGc2"/>
    <property type="match status" value="1"/>
</dbReference>
<dbReference type="PANTHER" id="PTHR14186">
    <property type="entry name" value="INSULIN-LIKE GROWTH FACTOR BINDING PROTEIN-RELATED"/>
    <property type="match status" value="1"/>
</dbReference>
<dbReference type="InterPro" id="IPR000867">
    <property type="entry name" value="IGFBP-like"/>
</dbReference>
<dbReference type="SUPFAM" id="SSF100895">
    <property type="entry name" value="Kazal-type serine protease inhibitors"/>
    <property type="match status" value="1"/>
</dbReference>
<dbReference type="GO" id="GO:0005520">
    <property type="term" value="F:insulin-like growth factor binding"/>
    <property type="evidence" value="ECO:0007669"/>
    <property type="project" value="InterPro"/>
</dbReference>
<dbReference type="InterPro" id="IPR013783">
    <property type="entry name" value="Ig-like_fold"/>
</dbReference>
<dbReference type="GO" id="GO:0009966">
    <property type="term" value="P:regulation of signal transduction"/>
    <property type="evidence" value="ECO:0007669"/>
    <property type="project" value="TreeGrafter"/>
</dbReference>
<evidence type="ECO:0000256" key="2">
    <source>
        <dbReference type="ARBA" id="ARBA00022525"/>
    </source>
</evidence>
<dbReference type="GO" id="GO:0005615">
    <property type="term" value="C:extracellular space"/>
    <property type="evidence" value="ECO:0007669"/>
    <property type="project" value="TreeGrafter"/>
</dbReference>
<feature type="region of interest" description="Disordered" evidence="6">
    <location>
        <begin position="1"/>
        <end position="28"/>
    </location>
</feature>
<dbReference type="InterPro" id="IPR007110">
    <property type="entry name" value="Ig-like_dom"/>
</dbReference>
<dbReference type="InterPro" id="IPR003599">
    <property type="entry name" value="Ig_sub"/>
</dbReference>
<dbReference type="InterPro" id="IPR036179">
    <property type="entry name" value="Ig-like_dom_sf"/>
</dbReference>
<evidence type="ECO:0000256" key="3">
    <source>
        <dbReference type="ARBA" id="ARBA00022729"/>
    </source>
</evidence>
<comment type="subcellular location">
    <subcellularLocation>
        <location evidence="1">Secreted</location>
    </subcellularLocation>
</comment>
<dbReference type="InterPro" id="IPR011390">
    <property type="entry name" value="IGFBP_rP_mac25"/>
</dbReference>
<keyword evidence="4" id="KW-1015">Disulfide bond</keyword>
<reference evidence="10" key="1">
    <citation type="submission" date="2023-05" db="EMBL/GenBank/DDBJ databases">
        <title>High-quality long-read genome of Scophthalmus maximus.</title>
        <authorList>
            <person name="Lien S."/>
            <person name="Martinez P."/>
        </authorList>
    </citation>
    <scope>NUCLEOTIDE SEQUENCE [LARGE SCALE GENOMIC DNA]</scope>
</reference>
<dbReference type="InterPro" id="IPR009030">
    <property type="entry name" value="Growth_fac_rcpt_cys_sf"/>
</dbReference>
<feature type="domain" description="IGFBP N-terminal" evidence="8">
    <location>
        <begin position="1"/>
        <end position="90"/>
    </location>
</feature>
<evidence type="ECO:0008006" key="12">
    <source>
        <dbReference type="Google" id="ProtNLM"/>
    </source>
</evidence>
<evidence type="ECO:0000256" key="5">
    <source>
        <dbReference type="ARBA" id="ARBA00023319"/>
    </source>
</evidence>
<dbReference type="SMART" id="SM00280">
    <property type="entry name" value="KAZAL"/>
    <property type="match status" value="1"/>
</dbReference>
<dbReference type="Gene3D" id="3.30.60.30">
    <property type="match status" value="1"/>
</dbReference>
<evidence type="ECO:0000259" key="9">
    <source>
        <dbReference type="PROSITE" id="PS51465"/>
    </source>
</evidence>
<dbReference type="PROSITE" id="PS50835">
    <property type="entry name" value="IG_LIKE"/>
    <property type="match status" value="1"/>
</dbReference>
<evidence type="ECO:0000313" key="10">
    <source>
        <dbReference type="Ensembl" id="ENSSMAP00000036267.1"/>
    </source>
</evidence>
<dbReference type="SUPFAM" id="SSF57184">
    <property type="entry name" value="Growth factor receptor domain"/>
    <property type="match status" value="1"/>
</dbReference>
<dbReference type="InterPro" id="IPR003598">
    <property type="entry name" value="Ig_sub2"/>
</dbReference>
<dbReference type="Pfam" id="PF07648">
    <property type="entry name" value="Kazal_2"/>
    <property type="match status" value="1"/>
</dbReference>
<name>A0A8D3BMK9_SCOMX</name>
<organism evidence="10 11">
    <name type="scientific">Scophthalmus maximus</name>
    <name type="common">Turbot</name>
    <name type="synonym">Psetta maxima</name>
    <dbReference type="NCBI Taxonomy" id="52904"/>
    <lineage>
        <taxon>Eukaryota</taxon>
        <taxon>Metazoa</taxon>
        <taxon>Chordata</taxon>
        <taxon>Craniata</taxon>
        <taxon>Vertebrata</taxon>
        <taxon>Euteleostomi</taxon>
        <taxon>Actinopterygii</taxon>
        <taxon>Neopterygii</taxon>
        <taxon>Teleostei</taxon>
        <taxon>Neoteleostei</taxon>
        <taxon>Acanthomorphata</taxon>
        <taxon>Carangaria</taxon>
        <taxon>Pleuronectiformes</taxon>
        <taxon>Pleuronectoidei</taxon>
        <taxon>Scophthalmidae</taxon>
        <taxon>Scophthalmus</taxon>
    </lineage>
</organism>
<reference evidence="10" key="2">
    <citation type="submission" date="2025-08" db="UniProtKB">
        <authorList>
            <consortium name="Ensembl"/>
        </authorList>
    </citation>
    <scope>IDENTIFICATION</scope>
</reference>
<evidence type="ECO:0000256" key="1">
    <source>
        <dbReference type="ARBA" id="ARBA00004613"/>
    </source>
</evidence>
<dbReference type="Pfam" id="PF13927">
    <property type="entry name" value="Ig_3"/>
    <property type="match status" value="1"/>
</dbReference>
<proteinExistence type="predicted"/>
<evidence type="ECO:0000259" key="8">
    <source>
        <dbReference type="PROSITE" id="PS51323"/>
    </source>
</evidence>
<dbReference type="InterPro" id="IPR036058">
    <property type="entry name" value="Kazal_dom_sf"/>
</dbReference>
<keyword evidence="5" id="KW-0393">Immunoglobulin domain</keyword>
<dbReference type="CDD" id="cd00104">
    <property type="entry name" value="KAZAL_FS"/>
    <property type="match status" value="1"/>
</dbReference>
<dbReference type="PANTHER" id="PTHR14186:SF25">
    <property type="entry name" value="KAZAL-TYPE SERINE PEPTIDASE INHIBITOR DOMAIN 3"/>
    <property type="match status" value="1"/>
</dbReference>
<evidence type="ECO:0000256" key="6">
    <source>
        <dbReference type="SAM" id="MobiDB-lite"/>
    </source>
</evidence>
<feature type="domain" description="Kazal-like" evidence="9">
    <location>
        <begin position="69"/>
        <end position="129"/>
    </location>
</feature>
<feature type="domain" description="Ig-like" evidence="7">
    <location>
        <begin position="131"/>
        <end position="232"/>
    </location>
</feature>
<dbReference type="Proteomes" id="UP000694558">
    <property type="component" value="Chromosome 9"/>
</dbReference>
<dbReference type="Ensembl" id="ENSSMAT00000051254.1">
    <property type="protein sequence ID" value="ENSSMAP00000036267.1"/>
    <property type="gene ID" value="ENSSMAG00000017835.2"/>
</dbReference>
<evidence type="ECO:0000313" key="11">
    <source>
        <dbReference type="Proteomes" id="UP000694558"/>
    </source>
</evidence>
<protein>
    <recommendedName>
        <fullName evidence="12">Kazal-type serine peptidase inhibitor domain 3</fullName>
    </recommendedName>
</protein>
<dbReference type="PROSITE" id="PS51465">
    <property type="entry name" value="KAZAL_2"/>
    <property type="match status" value="1"/>
</dbReference>
<dbReference type="SUPFAM" id="SSF48726">
    <property type="entry name" value="Immunoglobulin"/>
    <property type="match status" value="1"/>
</dbReference>
<keyword evidence="3" id="KW-0732">Signal</keyword>
<dbReference type="Pfam" id="PF00219">
    <property type="entry name" value="IGFBP"/>
    <property type="match status" value="1"/>
</dbReference>
<dbReference type="Gene3D" id="4.10.40.20">
    <property type="match status" value="1"/>
</dbReference>
<dbReference type="AlphaFoldDB" id="A0A8D3BMK9"/>
<evidence type="ECO:0000259" key="7">
    <source>
        <dbReference type="PROSITE" id="PS50835"/>
    </source>
</evidence>
<keyword evidence="2" id="KW-0964">Secreted</keyword>
<accession>A0A8D3BMK9</accession>
<dbReference type="Gene3D" id="2.60.40.10">
    <property type="entry name" value="Immunoglobulins"/>
    <property type="match status" value="1"/>
</dbReference>
<sequence>PRTTCRTTTPRTTTPRTTTCRTTTPGPRPSRSCRAGLVPDSCGCCRECGNLEGQACDPGDRSVFYGLCGTGLRCQVDPRAEDEEEVCVCEEQEPVCGSDGTTYMNMCQFRETAFSRPELRTRGRGPCRTVPVIKVRPQSQVNGTGSSLVFLCEVFAFPMAQVEWRREGRDTAVCITSCPSLSPSVLQSRGGPLKFELSSWLQIEGAELADSGTYRCIARNNLGSVSASAVLGVLGPGEKLHLVLKGLKHTSPVLKGTDTHFTSQSL</sequence>
<dbReference type="SMART" id="SM00409">
    <property type="entry name" value="IG"/>
    <property type="match status" value="1"/>
</dbReference>
<dbReference type="GeneTree" id="ENSGT00530000063555"/>
<dbReference type="PROSITE" id="PS51323">
    <property type="entry name" value="IGFBP_N_2"/>
    <property type="match status" value="1"/>
</dbReference>
<evidence type="ECO:0000256" key="4">
    <source>
        <dbReference type="ARBA" id="ARBA00023157"/>
    </source>
</evidence>